<dbReference type="Proteomes" id="UP000299102">
    <property type="component" value="Unassembled WGS sequence"/>
</dbReference>
<feature type="region of interest" description="Disordered" evidence="1">
    <location>
        <begin position="46"/>
        <end position="89"/>
    </location>
</feature>
<comment type="caution">
    <text evidence="2">The sequence shown here is derived from an EMBL/GenBank/DDBJ whole genome shotgun (WGS) entry which is preliminary data.</text>
</comment>
<protein>
    <submittedName>
        <fullName evidence="2">Uncharacterized protein</fullName>
    </submittedName>
</protein>
<name>A0A4C1YPA6_EUMVA</name>
<evidence type="ECO:0000256" key="1">
    <source>
        <dbReference type="SAM" id="MobiDB-lite"/>
    </source>
</evidence>
<evidence type="ECO:0000313" key="3">
    <source>
        <dbReference type="Proteomes" id="UP000299102"/>
    </source>
</evidence>
<organism evidence="2 3">
    <name type="scientific">Eumeta variegata</name>
    <name type="common">Bagworm moth</name>
    <name type="synonym">Eumeta japonica</name>
    <dbReference type="NCBI Taxonomy" id="151549"/>
    <lineage>
        <taxon>Eukaryota</taxon>
        <taxon>Metazoa</taxon>
        <taxon>Ecdysozoa</taxon>
        <taxon>Arthropoda</taxon>
        <taxon>Hexapoda</taxon>
        <taxon>Insecta</taxon>
        <taxon>Pterygota</taxon>
        <taxon>Neoptera</taxon>
        <taxon>Endopterygota</taxon>
        <taxon>Lepidoptera</taxon>
        <taxon>Glossata</taxon>
        <taxon>Ditrysia</taxon>
        <taxon>Tineoidea</taxon>
        <taxon>Psychidae</taxon>
        <taxon>Oiketicinae</taxon>
        <taxon>Eumeta</taxon>
    </lineage>
</organism>
<accession>A0A4C1YPA6</accession>
<gene>
    <name evidence="2" type="ORF">EVAR_52355_1</name>
</gene>
<dbReference type="AlphaFoldDB" id="A0A4C1YPA6"/>
<reference evidence="2 3" key="1">
    <citation type="journal article" date="2019" name="Commun. Biol.">
        <title>The bagworm genome reveals a unique fibroin gene that provides high tensile strength.</title>
        <authorList>
            <person name="Kono N."/>
            <person name="Nakamura H."/>
            <person name="Ohtoshi R."/>
            <person name="Tomita M."/>
            <person name="Numata K."/>
            <person name="Arakawa K."/>
        </authorList>
    </citation>
    <scope>NUCLEOTIDE SEQUENCE [LARGE SCALE GENOMIC DNA]</scope>
</reference>
<keyword evidence="3" id="KW-1185">Reference proteome</keyword>
<proteinExistence type="predicted"/>
<dbReference type="EMBL" id="BGZK01001365">
    <property type="protein sequence ID" value="GBP78301.1"/>
    <property type="molecule type" value="Genomic_DNA"/>
</dbReference>
<sequence length="89" mass="9899">MRHALTHRVPSNRVRVLDTVTGKVTSRVSDSLKRILRARSPIRDISVQAPLTEGLTEADRTKSPTSTTDRPSSFARPVLSVTATEHRPR</sequence>
<evidence type="ECO:0000313" key="2">
    <source>
        <dbReference type="EMBL" id="GBP78301.1"/>
    </source>
</evidence>